<gene>
    <name evidence="3" type="ORF">A3K52_04335</name>
</gene>
<dbReference type="SUPFAM" id="SSF64182">
    <property type="entry name" value="DHH phosphoesterases"/>
    <property type="match status" value="1"/>
</dbReference>
<organism evidence="3 4">
    <name type="scientific">Candidatus Roizmanbacteria bacterium RIFOXYD1_FULL_38_12</name>
    <dbReference type="NCBI Taxonomy" id="1802093"/>
    <lineage>
        <taxon>Bacteria</taxon>
        <taxon>Candidatus Roizmaniibacteriota</taxon>
    </lineage>
</organism>
<dbReference type="InterPro" id="IPR001667">
    <property type="entry name" value="DDH_dom"/>
</dbReference>
<dbReference type="InterPro" id="IPR051319">
    <property type="entry name" value="Oligoribo/pAp-PDE_c-di-AMP_PDE"/>
</dbReference>
<protein>
    <recommendedName>
        <fullName evidence="5">DDH domain-containing protein</fullName>
    </recommendedName>
</protein>
<dbReference type="GO" id="GO:0003676">
    <property type="term" value="F:nucleic acid binding"/>
    <property type="evidence" value="ECO:0007669"/>
    <property type="project" value="InterPro"/>
</dbReference>
<dbReference type="PANTHER" id="PTHR47618">
    <property type="entry name" value="BIFUNCTIONAL OLIGORIBONUCLEASE AND PAP PHOSPHATASE NRNA"/>
    <property type="match status" value="1"/>
</dbReference>
<evidence type="ECO:0000259" key="1">
    <source>
        <dbReference type="Pfam" id="PF01368"/>
    </source>
</evidence>
<name>A0A1F7L1G9_9BACT</name>
<comment type="caution">
    <text evidence="3">The sequence shown here is derived from an EMBL/GenBank/DDBJ whole genome shotgun (WGS) entry which is preliminary data.</text>
</comment>
<proteinExistence type="predicted"/>
<dbReference type="Proteomes" id="UP000177050">
    <property type="component" value="Unassembled WGS sequence"/>
</dbReference>
<dbReference type="InterPro" id="IPR038763">
    <property type="entry name" value="DHH_sf"/>
</dbReference>
<sequence length="358" mass="40235">MHFTQSKKIWDVIMKSKQILLNIHRNPDLDSVGSALAMQTVLMGLGKKTQIIGPHPINPDFMFLPHTDNVKIVDYKTYDIKPFDLFIILDSGSDDIVTGQKGVVLPSLPTIVIDHHKNNTIHAQIKLVDDHASSTAEILYHLFEDWKIKMTPHIATLLFAGACHDTMFFKYNENEVDTFQIAAKLIEKGAKKNKILTHVYNNLNLLFIKHVGTLLTKIKIQTPSHAELASASPTDKGIPKQVRDDSLLKVNFAWVALSYEEYEKMGLPLAIREYVADHFIQSIKNTGFGIVMIEEEKGKLCISFRGKEEYDMSSLARKLGGGGHLLRAGATLYGDNFDEMVKQVLLILCSNQPLAPQR</sequence>
<dbReference type="Gene3D" id="3.10.310.30">
    <property type="match status" value="1"/>
</dbReference>
<dbReference type="InterPro" id="IPR003156">
    <property type="entry name" value="DHHA1_dom"/>
</dbReference>
<accession>A0A1F7L1G9</accession>
<dbReference type="EMBL" id="MGBR01000001">
    <property type="protein sequence ID" value="OGK73975.1"/>
    <property type="molecule type" value="Genomic_DNA"/>
</dbReference>
<feature type="domain" description="DHHA1" evidence="2">
    <location>
        <begin position="276"/>
        <end position="344"/>
    </location>
</feature>
<evidence type="ECO:0000313" key="3">
    <source>
        <dbReference type="EMBL" id="OGK73975.1"/>
    </source>
</evidence>
<evidence type="ECO:0000313" key="4">
    <source>
        <dbReference type="Proteomes" id="UP000177050"/>
    </source>
</evidence>
<feature type="domain" description="DDH" evidence="1">
    <location>
        <begin position="19"/>
        <end position="161"/>
    </location>
</feature>
<dbReference type="Gene3D" id="3.90.1640.10">
    <property type="entry name" value="inorganic pyrophosphatase (n-terminal core)"/>
    <property type="match status" value="1"/>
</dbReference>
<evidence type="ECO:0000259" key="2">
    <source>
        <dbReference type="Pfam" id="PF02272"/>
    </source>
</evidence>
<dbReference type="AlphaFoldDB" id="A0A1F7L1G9"/>
<evidence type="ECO:0008006" key="5">
    <source>
        <dbReference type="Google" id="ProtNLM"/>
    </source>
</evidence>
<reference evidence="3 4" key="1">
    <citation type="journal article" date="2016" name="Nat. Commun.">
        <title>Thousands of microbial genomes shed light on interconnected biogeochemical processes in an aquifer system.</title>
        <authorList>
            <person name="Anantharaman K."/>
            <person name="Brown C.T."/>
            <person name="Hug L.A."/>
            <person name="Sharon I."/>
            <person name="Castelle C.J."/>
            <person name="Probst A.J."/>
            <person name="Thomas B.C."/>
            <person name="Singh A."/>
            <person name="Wilkins M.J."/>
            <person name="Karaoz U."/>
            <person name="Brodie E.L."/>
            <person name="Williams K.H."/>
            <person name="Hubbard S.S."/>
            <person name="Banfield J.F."/>
        </authorList>
    </citation>
    <scope>NUCLEOTIDE SEQUENCE [LARGE SCALE GENOMIC DNA]</scope>
</reference>
<dbReference type="PANTHER" id="PTHR47618:SF1">
    <property type="entry name" value="BIFUNCTIONAL OLIGORIBONUCLEASE AND PAP PHOSPHATASE NRNA"/>
    <property type="match status" value="1"/>
</dbReference>
<dbReference type="Pfam" id="PF01368">
    <property type="entry name" value="DHH"/>
    <property type="match status" value="1"/>
</dbReference>
<dbReference type="Pfam" id="PF02272">
    <property type="entry name" value="DHHA1"/>
    <property type="match status" value="1"/>
</dbReference>